<dbReference type="PRINTS" id="PR01727">
    <property type="entry name" value="DNABINDINGHU"/>
</dbReference>
<dbReference type="Pfam" id="PF00216">
    <property type="entry name" value="Bac_DNA_binding"/>
    <property type="match status" value="1"/>
</dbReference>
<dbReference type="PANTHER" id="PTHR33175">
    <property type="entry name" value="DNA-BINDING PROTEIN HU"/>
    <property type="match status" value="1"/>
</dbReference>
<dbReference type="AlphaFoldDB" id="A0A3B1CX15"/>
<dbReference type="EMBL" id="UOGJ01000036">
    <property type="protein sequence ID" value="VAX35186.1"/>
    <property type="molecule type" value="Genomic_DNA"/>
</dbReference>
<dbReference type="GO" id="GO:0005829">
    <property type="term" value="C:cytosol"/>
    <property type="evidence" value="ECO:0007669"/>
    <property type="project" value="TreeGrafter"/>
</dbReference>
<dbReference type="GO" id="GO:0030527">
    <property type="term" value="F:structural constituent of chromatin"/>
    <property type="evidence" value="ECO:0007669"/>
    <property type="project" value="InterPro"/>
</dbReference>
<dbReference type="PANTHER" id="PTHR33175:SF2">
    <property type="entry name" value="INTEGRATION HOST FACTOR SUBUNIT ALPHA"/>
    <property type="match status" value="1"/>
</dbReference>
<sequence>MVQKTFDVITESLIRNEKVELRNFGVFKIRERKARFGRNPRTGETVPVPPRRVVVFKPGLEMKEKIT</sequence>
<protein>
    <recommendedName>
        <fullName evidence="2">Integration host factor subunit beta</fullName>
    </recommendedName>
</protein>
<gene>
    <name evidence="1" type="ORF">MNBD_UNCLBAC01-1992</name>
</gene>
<dbReference type="InterPro" id="IPR000119">
    <property type="entry name" value="Hist_DNA-bd"/>
</dbReference>
<name>A0A3B1CX15_9ZZZZ</name>
<dbReference type="Gene3D" id="4.10.520.10">
    <property type="entry name" value="IHF-like DNA-binding proteins"/>
    <property type="match status" value="1"/>
</dbReference>
<dbReference type="InterPro" id="IPR010992">
    <property type="entry name" value="IHF-like_DNA-bd_dom_sf"/>
</dbReference>
<dbReference type="SMART" id="SM00411">
    <property type="entry name" value="BHL"/>
    <property type="match status" value="1"/>
</dbReference>
<reference evidence="1" key="1">
    <citation type="submission" date="2018-06" db="EMBL/GenBank/DDBJ databases">
        <authorList>
            <person name="Zhirakovskaya E."/>
        </authorList>
    </citation>
    <scope>NUCLEOTIDE SEQUENCE</scope>
</reference>
<dbReference type="GO" id="GO:0003677">
    <property type="term" value="F:DNA binding"/>
    <property type="evidence" value="ECO:0007669"/>
    <property type="project" value="InterPro"/>
</dbReference>
<accession>A0A3B1CX15</accession>
<evidence type="ECO:0008006" key="2">
    <source>
        <dbReference type="Google" id="ProtNLM"/>
    </source>
</evidence>
<proteinExistence type="predicted"/>
<organism evidence="1">
    <name type="scientific">hydrothermal vent metagenome</name>
    <dbReference type="NCBI Taxonomy" id="652676"/>
    <lineage>
        <taxon>unclassified sequences</taxon>
        <taxon>metagenomes</taxon>
        <taxon>ecological metagenomes</taxon>
    </lineage>
</organism>
<dbReference type="SUPFAM" id="SSF47729">
    <property type="entry name" value="IHF-like DNA-binding proteins"/>
    <property type="match status" value="1"/>
</dbReference>
<evidence type="ECO:0000313" key="1">
    <source>
        <dbReference type="EMBL" id="VAX35186.1"/>
    </source>
</evidence>